<evidence type="ECO:0000256" key="1">
    <source>
        <dbReference type="ARBA" id="ARBA00022670"/>
    </source>
</evidence>
<dbReference type="PANTHER" id="PTHR22726">
    <property type="entry name" value="METALLOENDOPEPTIDASE OMA1"/>
    <property type="match status" value="1"/>
</dbReference>
<dbReference type="GO" id="GO:0006508">
    <property type="term" value="P:proteolysis"/>
    <property type="evidence" value="ECO:0007669"/>
    <property type="project" value="UniProtKB-KW"/>
</dbReference>
<keyword evidence="3 8" id="KW-0732">Signal</keyword>
<protein>
    <recommendedName>
        <fullName evidence="8">Putative beta-barrel assembly-enhancing protease</fullName>
        <ecNumber evidence="8">3.4.-.-</ecNumber>
    </recommendedName>
</protein>
<evidence type="ECO:0000313" key="10">
    <source>
        <dbReference type="EMBL" id="GGC86482.1"/>
    </source>
</evidence>
<keyword evidence="7 8" id="KW-0482">Metalloprotease</keyword>
<gene>
    <name evidence="10" type="ORF">GCM10007418_02800</name>
</gene>
<evidence type="ECO:0000256" key="3">
    <source>
        <dbReference type="ARBA" id="ARBA00022729"/>
    </source>
</evidence>
<evidence type="ECO:0000259" key="9">
    <source>
        <dbReference type="Pfam" id="PF01435"/>
    </source>
</evidence>
<dbReference type="Proteomes" id="UP000638188">
    <property type="component" value="Unassembled WGS sequence"/>
</dbReference>
<evidence type="ECO:0000256" key="5">
    <source>
        <dbReference type="ARBA" id="ARBA00022801"/>
    </source>
</evidence>
<feature type="active site" evidence="8">
    <location>
        <position position="156"/>
    </location>
</feature>
<dbReference type="CDD" id="cd07324">
    <property type="entry name" value="M48C_Oma1-like"/>
    <property type="match status" value="1"/>
</dbReference>
<evidence type="ECO:0000256" key="7">
    <source>
        <dbReference type="ARBA" id="ARBA00023049"/>
    </source>
</evidence>
<feature type="active site" description="Proton donor" evidence="8">
    <location>
        <position position="225"/>
    </location>
</feature>
<keyword evidence="11" id="KW-1185">Reference proteome</keyword>
<dbReference type="InterPro" id="IPR030873">
    <property type="entry name" value="Protease_BepA"/>
</dbReference>
<dbReference type="Pfam" id="PF14559">
    <property type="entry name" value="TPR_19"/>
    <property type="match status" value="1"/>
</dbReference>
<accession>A0ABQ1NZI0</accession>
<keyword evidence="6 8" id="KW-0862">Zinc</keyword>
<keyword evidence="1 8" id="KW-0645">Protease</keyword>
<dbReference type="EMBL" id="BMFF01000001">
    <property type="protein sequence ID" value="GGC86482.1"/>
    <property type="molecule type" value="Genomic_DNA"/>
</dbReference>
<organism evidence="10 11">
    <name type="scientific">Halopseudomonas salina</name>
    <dbReference type="NCBI Taxonomy" id="1323744"/>
    <lineage>
        <taxon>Bacteria</taxon>
        <taxon>Pseudomonadati</taxon>
        <taxon>Pseudomonadota</taxon>
        <taxon>Gammaproteobacteria</taxon>
        <taxon>Pseudomonadales</taxon>
        <taxon>Pseudomonadaceae</taxon>
        <taxon>Halopseudomonas</taxon>
    </lineage>
</organism>
<proteinExistence type="inferred from homology"/>
<dbReference type="HAMAP" id="MF_00997">
    <property type="entry name" value="Protease_BepA"/>
    <property type="match status" value="1"/>
</dbReference>
<feature type="binding site" evidence="8">
    <location>
        <position position="159"/>
    </location>
    <ligand>
        <name>Zn(2+)</name>
        <dbReference type="ChEBI" id="CHEBI:29105"/>
        <note>catalytic</note>
    </ligand>
</feature>
<dbReference type="Gene3D" id="1.25.40.10">
    <property type="entry name" value="Tetratricopeptide repeat domain"/>
    <property type="match status" value="1"/>
</dbReference>
<dbReference type="InterPro" id="IPR011990">
    <property type="entry name" value="TPR-like_helical_dom_sf"/>
</dbReference>
<comment type="cofactor">
    <cofactor evidence="8">
        <name>Zn(2+)</name>
        <dbReference type="ChEBI" id="CHEBI:29105"/>
    </cofactor>
    <text evidence="8">Binds 1 zinc ion per subunit.</text>
</comment>
<feature type="binding site" evidence="8">
    <location>
        <position position="221"/>
    </location>
    <ligand>
        <name>Zn(2+)</name>
        <dbReference type="ChEBI" id="CHEBI:29105"/>
        <note>catalytic</note>
    </ligand>
</feature>
<evidence type="ECO:0000256" key="2">
    <source>
        <dbReference type="ARBA" id="ARBA00022723"/>
    </source>
</evidence>
<evidence type="ECO:0000256" key="6">
    <source>
        <dbReference type="ARBA" id="ARBA00022833"/>
    </source>
</evidence>
<dbReference type="InterPro" id="IPR001915">
    <property type="entry name" value="Peptidase_M48"/>
</dbReference>
<evidence type="ECO:0000256" key="4">
    <source>
        <dbReference type="ARBA" id="ARBA00022764"/>
    </source>
</evidence>
<reference evidence="11" key="1">
    <citation type="journal article" date="2019" name="Int. J. Syst. Evol. Microbiol.">
        <title>The Global Catalogue of Microorganisms (GCM) 10K type strain sequencing project: providing services to taxonomists for standard genome sequencing and annotation.</title>
        <authorList>
            <consortium name="The Broad Institute Genomics Platform"/>
            <consortium name="The Broad Institute Genome Sequencing Center for Infectious Disease"/>
            <person name="Wu L."/>
            <person name="Ma J."/>
        </authorList>
    </citation>
    <scope>NUCLEOTIDE SEQUENCE [LARGE SCALE GENOMIC DNA]</scope>
    <source>
        <strain evidence="11">CGMCC 1.12482</strain>
    </source>
</reference>
<dbReference type="Pfam" id="PF01435">
    <property type="entry name" value="Peptidase_M48"/>
    <property type="match status" value="1"/>
</dbReference>
<comment type="function">
    <text evidence="8">Functions as both a chaperone and a metalloprotease. Maintains the integrity of the outer membrane by promoting either the assembly or the elimination of outer membrane proteins, depending on their folding state.</text>
</comment>
<feature type="domain" description="Peptidase M48" evidence="9">
    <location>
        <begin position="95"/>
        <end position="278"/>
    </location>
</feature>
<dbReference type="GO" id="GO:0008233">
    <property type="term" value="F:peptidase activity"/>
    <property type="evidence" value="ECO:0007669"/>
    <property type="project" value="UniProtKB-KW"/>
</dbReference>
<dbReference type="PANTHER" id="PTHR22726:SF1">
    <property type="entry name" value="METALLOENDOPEPTIDASE OMA1, MITOCHONDRIAL"/>
    <property type="match status" value="1"/>
</dbReference>
<dbReference type="SUPFAM" id="SSF48452">
    <property type="entry name" value="TPR-like"/>
    <property type="match status" value="1"/>
</dbReference>
<evidence type="ECO:0000313" key="11">
    <source>
        <dbReference type="Proteomes" id="UP000638188"/>
    </source>
</evidence>
<comment type="subcellular location">
    <subcellularLocation>
        <location evidence="8">Periplasm</location>
    </subcellularLocation>
</comment>
<dbReference type="InterPro" id="IPR051156">
    <property type="entry name" value="Mito/Outer_Membr_Metalloprot"/>
</dbReference>
<comment type="caution">
    <text evidence="10">The sequence shown here is derived from an EMBL/GenBank/DDBJ whole genome shotgun (WGS) entry which is preliminary data.</text>
</comment>
<feature type="binding site" evidence="8">
    <location>
        <position position="155"/>
    </location>
    <ligand>
        <name>Zn(2+)</name>
        <dbReference type="ChEBI" id="CHEBI:29105"/>
        <note>catalytic</note>
    </ligand>
</feature>
<sequence length="504" mass="55523">MADNLIPLDTQVIMYSITALPIRRLRTGLQGLALGLLVSFAAPSLGATEFNLPSLGDTSSSIMSAQQEYQLGRAWLSMLRGAVPTMDDPLLKDFIERHVYGLVETSQLSDRRLAFVLIESPQLNAFAAPGGVVGVNGGLFLNAYTEAEFASVMAHELAHLSQRHFARNLQQQERMRIPMMTAMLAGVILAAAGGGDAGIAALASTQAAAIQEQRRFSRQNEQEADRIGLINLERAGYDPEAMPDMFERLAQMGRFSRKPPEFLLTHPVTQSRIADSRNRAEQLKNGGQSDSPEYQMMRARVQLHYEQSPGLAAQRFRILLDEHEGDHAAARYGLVLALIRGGQHAEAASVIEPLLASQGDNLAVNLAAVELDISRSKLDQALARVDRLLLINPESYPLQEAKADILLRSRRYAEAEKVINRLASQRENDPDVWYLTAEIRGLAGNIVGVHTARAEYFMLAGDLDQAAEQLDLAAVRAGDDYVQSARIQARQQYLMEQRAIIENM</sequence>
<keyword evidence="4 8" id="KW-0574">Periplasm</keyword>
<keyword evidence="5 8" id="KW-0378">Hydrolase</keyword>
<dbReference type="Gene3D" id="3.30.2010.10">
    <property type="entry name" value="Metalloproteases ('zincins'), catalytic domain"/>
    <property type="match status" value="1"/>
</dbReference>
<comment type="similarity">
    <text evidence="8">Belongs to the peptidase M48 family. BepA subfamily.</text>
</comment>
<evidence type="ECO:0000256" key="8">
    <source>
        <dbReference type="HAMAP-Rule" id="MF_00997"/>
    </source>
</evidence>
<name>A0ABQ1NZI0_9GAMM</name>
<keyword evidence="2 8" id="KW-0479">Metal-binding</keyword>
<dbReference type="EC" id="3.4.-.-" evidence="8"/>